<dbReference type="AlphaFoldDB" id="A0A9X3SE05"/>
<dbReference type="GO" id="GO:0016020">
    <property type="term" value="C:membrane"/>
    <property type="evidence" value="ECO:0007669"/>
    <property type="project" value="GOC"/>
</dbReference>
<evidence type="ECO:0000256" key="7">
    <source>
        <dbReference type="ARBA" id="ARBA00051960"/>
    </source>
</evidence>
<dbReference type="PANTHER" id="PTHR45947:SF3">
    <property type="entry name" value="SULFOQUINOVOSYL TRANSFERASE SQD2"/>
    <property type="match status" value="1"/>
</dbReference>
<evidence type="ECO:0000259" key="15">
    <source>
        <dbReference type="Pfam" id="PF00534"/>
    </source>
</evidence>
<organism evidence="17 18">
    <name type="scientific">Streptomonospora mangrovi</name>
    <dbReference type="NCBI Taxonomy" id="2883123"/>
    <lineage>
        <taxon>Bacteria</taxon>
        <taxon>Bacillati</taxon>
        <taxon>Actinomycetota</taxon>
        <taxon>Actinomycetes</taxon>
        <taxon>Streptosporangiales</taxon>
        <taxon>Nocardiopsidaceae</taxon>
        <taxon>Streptomonospora</taxon>
    </lineage>
</organism>
<evidence type="ECO:0000256" key="4">
    <source>
        <dbReference type="ARBA" id="ARBA00022676"/>
    </source>
</evidence>
<evidence type="ECO:0000256" key="14">
    <source>
        <dbReference type="ARBA" id="ARBA00079381"/>
    </source>
</evidence>
<dbReference type="EC" id="2.4.1.346" evidence="10"/>
<name>A0A9X3SE05_9ACTN</name>
<evidence type="ECO:0000256" key="9">
    <source>
        <dbReference type="ARBA" id="ARBA00060651"/>
    </source>
</evidence>
<dbReference type="FunFam" id="3.40.50.2000:FF:000115">
    <property type="entry name" value="Alpha-(1-6)-phosphatidylinositol monomannoside mannosyltransferase"/>
    <property type="match status" value="1"/>
</dbReference>
<feature type="domain" description="Glycosyl transferase family 1" evidence="15">
    <location>
        <begin position="193"/>
        <end position="363"/>
    </location>
</feature>
<dbReference type="RefSeq" id="WP_270072708.1">
    <property type="nucleotide sequence ID" value="NZ_JAJAQC010000020.1"/>
</dbReference>
<comment type="caution">
    <text evidence="17">The sequence shown here is derived from an EMBL/GenBank/DDBJ whole genome shotgun (WGS) entry which is preliminary data.</text>
</comment>
<evidence type="ECO:0000256" key="13">
    <source>
        <dbReference type="ARBA" id="ARBA00077842"/>
    </source>
</evidence>
<keyword evidence="6" id="KW-0443">Lipid metabolism</keyword>
<dbReference type="PANTHER" id="PTHR45947">
    <property type="entry name" value="SULFOQUINOVOSYL TRANSFERASE SQD2"/>
    <property type="match status" value="1"/>
</dbReference>
<feature type="domain" description="Glycosyltransferase subfamily 4-like N-terminal" evidence="16">
    <location>
        <begin position="16"/>
        <end position="181"/>
    </location>
</feature>
<evidence type="ECO:0000256" key="8">
    <source>
        <dbReference type="ARBA" id="ARBA00052876"/>
    </source>
</evidence>
<keyword evidence="5" id="KW-0808">Transferase</keyword>
<dbReference type="GO" id="GO:0033164">
    <property type="term" value="F:initiation-specific glycolipid 1,6-alpha-mannosyltransferase activity"/>
    <property type="evidence" value="ECO:0007669"/>
    <property type="project" value="UniProtKB-ARBA"/>
</dbReference>
<reference evidence="17" key="1">
    <citation type="submission" date="2021-10" db="EMBL/GenBank/DDBJ databases">
        <title>Streptomonospora sp. nov., isolated from mangrove soil.</title>
        <authorList>
            <person name="Chen X."/>
            <person name="Ge X."/>
            <person name="Liu W."/>
        </authorList>
    </citation>
    <scope>NUCLEOTIDE SEQUENCE</scope>
    <source>
        <strain evidence="17">S1-112</strain>
    </source>
</reference>
<dbReference type="Gene3D" id="3.40.50.2000">
    <property type="entry name" value="Glycogen Phosphorylase B"/>
    <property type="match status" value="2"/>
</dbReference>
<dbReference type="InterPro" id="IPR028098">
    <property type="entry name" value="Glyco_trans_4-like_N"/>
</dbReference>
<evidence type="ECO:0000256" key="5">
    <source>
        <dbReference type="ARBA" id="ARBA00022679"/>
    </source>
</evidence>
<gene>
    <name evidence="17" type="ORF">LG943_14100</name>
</gene>
<evidence type="ECO:0000256" key="10">
    <source>
        <dbReference type="ARBA" id="ARBA00066957"/>
    </source>
</evidence>
<dbReference type="EMBL" id="JAJAQC010000020">
    <property type="protein sequence ID" value="MDA0565438.1"/>
    <property type="molecule type" value="Genomic_DNA"/>
</dbReference>
<dbReference type="Pfam" id="PF00534">
    <property type="entry name" value="Glycos_transf_1"/>
    <property type="match status" value="1"/>
</dbReference>
<keyword evidence="4" id="KW-0328">Glycosyltransferase</keyword>
<dbReference type="FunFam" id="3.40.50.2000:FF:000069">
    <property type="entry name" value="Alpha-(1-6)-phosphatidylinositol monomannoside mannosyltransferase"/>
    <property type="match status" value="1"/>
</dbReference>
<evidence type="ECO:0000256" key="2">
    <source>
        <dbReference type="ARBA" id="ARBA00009481"/>
    </source>
</evidence>
<comment type="catalytic activity">
    <reaction evidence="8">
        <text>a 1,2-diacyl-sn-glycero-3-phospho-[alpha-D-mannopyranosyl-(1&lt;-&gt;6)-D-myo-inositol] + GDP-alpha-D-mannose = a 2,6-O-bis(alpha-D-mannopyranosyl)-1-phosphatidyl-1D-myo-inositol + GDP + H(+)</text>
        <dbReference type="Rhea" id="RHEA:52440"/>
        <dbReference type="ChEBI" id="CHEBI:15378"/>
        <dbReference type="ChEBI" id="CHEBI:57527"/>
        <dbReference type="ChEBI" id="CHEBI:58189"/>
        <dbReference type="ChEBI" id="CHEBI:87673"/>
        <dbReference type="ChEBI" id="CHEBI:136624"/>
        <dbReference type="EC" id="2.4.1.346"/>
    </reaction>
</comment>
<evidence type="ECO:0000256" key="1">
    <source>
        <dbReference type="ARBA" id="ARBA00005189"/>
    </source>
</evidence>
<dbReference type="SUPFAM" id="SSF53756">
    <property type="entry name" value="UDP-Glycosyltransferase/glycogen phosphorylase"/>
    <property type="match status" value="1"/>
</dbReference>
<dbReference type="CDD" id="cd03801">
    <property type="entry name" value="GT4_PimA-like"/>
    <property type="match status" value="1"/>
</dbReference>
<dbReference type="GO" id="GO:0009247">
    <property type="term" value="P:glycolipid biosynthetic process"/>
    <property type="evidence" value="ECO:0007669"/>
    <property type="project" value="UniProtKB-ARBA"/>
</dbReference>
<comment type="catalytic activity">
    <reaction evidence="7">
        <text>a 1,2-diacyl-sn-glycero-3-phospho-[alpha-D-6-acyl-mannopyranosyl-(1&lt;-&gt;6)-D-myo-inositol] + GDP-alpha-D-mannose = a 2-O-(alpha-D-mannosyl)-6-O-(6-O-acyl-alpha-D-mannosyl)-1-phosphatidyl-1D-myo-inositol + GDP + H(+)</text>
        <dbReference type="Rhea" id="RHEA:52444"/>
        <dbReference type="ChEBI" id="CHEBI:15378"/>
        <dbReference type="ChEBI" id="CHEBI:57527"/>
        <dbReference type="ChEBI" id="CHEBI:58189"/>
        <dbReference type="ChEBI" id="CHEBI:88053"/>
        <dbReference type="ChEBI" id="CHEBI:136625"/>
        <dbReference type="EC" id="2.4.1.346"/>
    </reaction>
</comment>
<evidence type="ECO:0000313" key="17">
    <source>
        <dbReference type="EMBL" id="MDA0565438.1"/>
    </source>
</evidence>
<comment type="similarity">
    <text evidence="2">Belongs to the glycosyltransferase group 1 family. Glycosyltransferase 4 subfamily.</text>
</comment>
<keyword evidence="18" id="KW-1185">Reference proteome</keyword>
<evidence type="ECO:0000259" key="16">
    <source>
        <dbReference type="Pfam" id="PF13439"/>
    </source>
</evidence>
<sequence length="383" mass="40375">MPRTLIVTNDFPPRPGGIQAFVHELALRRPPGSVVVYCSTPGRRGSAAWGGAAEFDLAQPFPVVRERTSVLLPTPGVRRRAARILELEGCDSVLFGAAAPLGLMAPDLRRAGARRVVALTHGHETGWAALPGARRALHRIGEESDTLTYLGDYTRTRLARALSPAAAARMRRLAPGVDTRRFHPGVDGSAVRERHGLTGRPVVVCVSRLVPRKGQDTLIRAWPRVLADIPGAALLLVGGGPYRRRLEALAAERRVAGSVVFAGDVPAAELPAHYAAGDVFAMPCRTRNGGLDVEGLGIVYLEASATGLPVVAGRSGGAPDAVLEGETGTAVEGERPGPAARALLRLLGDPAAARAMGARGRAWVEREWAWEGVAARLDALLAG</sequence>
<protein>
    <recommendedName>
        <fullName evidence="10">phosphatidyl-myo-inositol dimannoside synthase</fullName>
        <ecNumber evidence="10">2.4.1.346</ecNumber>
    </recommendedName>
    <alternativeName>
        <fullName evidence="11">Alpha-D-mannose-alpha-(1-6)-phosphatidylmyo-inositol-mannosyltransferase</fullName>
    </alternativeName>
    <alternativeName>
        <fullName evidence="14">Alpha-mannosyltransferase</fullName>
    </alternativeName>
    <alternativeName>
        <fullName evidence="13">Guanosine diphosphomannose-phosphatidyl-inositol alpha-mannosyltransferase</fullName>
    </alternativeName>
    <alternativeName>
        <fullName evidence="12">Phosphatidylinositol alpha-mannosyltransferase</fullName>
    </alternativeName>
</protein>
<comment type="pathway">
    <text evidence="1">Lipid metabolism.</text>
</comment>
<keyword evidence="3" id="KW-0444">Lipid biosynthesis</keyword>
<comment type="pathway">
    <text evidence="9">Phospholipid metabolism; phosphatidylinositol metabolism.</text>
</comment>
<evidence type="ECO:0000313" key="18">
    <source>
        <dbReference type="Proteomes" id="UP001140076"/>
    </source>
</evidence>
<dbReference type="Pfam" id="PF13439">
    <property type="entry name" value="Glyco_transf_4"/>
    <property type="match status" value="1"/>
</dbReference>
<dbReference type="InterPro" id="IPR050194">
    <property type="entry name" value="Glycosyltransferase_grp1"/>
</dbReference>
<evidence type="ECO:0000256" key="6">
    <source>
        <dbReference type="ARBA" id="ARBA00023098"/>
    </source>
</evidence>
<evidence type="ECO:0000256" key="12">
    <source>
        <dbReference type="ARBA" id="ARBA00076875"/>
    </source>
</evidence>
<evidence type="ECO:0000256" key="11">
    <source>
        <dbReference type="ARBA" id="ARBA00075163"/>
    </source>
</evidence>
<evidence type="ECO:0000256" key="3">
    <source>
        <dbReference type="ARBA" id="ARBA00022516"/>
    </source>
</evidence>
<dbReference type="GO" id="GO:0043750">
    <property type="term" value="F:phosphatidylinositol alpha-mannosyltransferase activity"/>
    <property type="evidence" value="ECO:0007669"/>
    <property type="project" value="UniProtKB-ARBA"/>
</dbReference>
<proteinExistence type="inferred from homology"/>
<dbReference type="InterPro" id="IPR001296">
    <property type="entry name" value="Glyco_trans_1"/>
</dbReference>
<dbReference type="Proteomes" id="UP001140076">
    <property type="component" value="Unassembled WGS sequence"/>
</dbReference>
<accession>A0A9X3SE05</accession>